<evidence type="ECO:0000313" key="1">
    <source>
        <dbReference type="EMBL" id="KAJ9083956.1"/>
    </source>
</evidence>
<reference evidence="1" key="1">
    <citation type="submission" date="2022-04" db="EMBL/GenBank/DDBJ databases">
        <title>Genome of the entomopathogenic fungus Entomophthora muscae.</title>
        <authorList>
            <person name="Elya C."/>
            <person name="Lovett B.R."/>
            <person name="Lee E."/>
            <person name="Macias A.M."/>
            <person name="Hajek A.E."/>
            <person name="De Bivort B.L."/>
            <person name="Kasson M.T."/>
            <person name="De Fine Licht H.H."/>
            <person name="Stajich J.E."/>
        </authorList>
    </citation>
    <scope>NUCLEOTIDE SEQUENCE</scope>
    <source>
        <strain evidence="1">Berkeley</strain>
    </source>
</reference>
<organism evidence="1 2">
    <name type="scientific">Entomophthora muscae</name>
    <dbReference type="NCBI Taxonomy" id="34485"/>
    <lineage>
        <taxon>Eukaryota</taxon>
        <taxon>Fungi</taxon>
        <taxon>Fungi incertae sedis</taxon>
        <taxon>Zoopagomycota</taxon>
        <taxon>Entomophthoromycotina</taxon>
        <taxon>Entomophthoromycetes</taxon>
        <taxon>Entomophthorales</taxon>
        <taxon>Entomophthoraceae</taxon>
        <taxon>Entomophthora</taxon>
    </lineage>
</organism>
<sequence>MNLADFRKGLFLLGTHFKAFPAQYSNEAHKVLTVGSKLTGDTLEWFTYALKDNKDLCLNFEEFNTRLLEATTPKGTWIQALLKLLSLEQRGTPLEEKGLCLYLQGLMRHHPLTLLLPEIIEITRGLDMNRNPSPCHPGNNTPCPRPQIFPEELQRHVTNQLCFFCHLLGHLSCQFPHCSTQNDASVALGLTISDTPTVVTMGNNTTDTARQCVAPANIELVGVTTQLELLVMKNISRPIILGFP</sequence>
<name>A0ACC2UBC1_9FUNG</name>
<dbReference type="Proteomes" id="UP001165960">
    <property type="component" value="Unassembled WGS sequence"/>
</dbReference>
<evidence type="ECO:0000313" key="2">
    <source>
        <dbReference type="Proteomes" id="UP001165960"/>
    </source>
</evidence>
<gene>
    <name evidence="1" type="ORF">DSO57_1029147</name>
</gene>
<dbReference type="EMBL" id="QTSX02000900">
    <property type="protein sequence ID" value="KAJ9083956.1"/>
    <property type="molecule type" value="Genomic_DNA"/>
</dbReference>
<accession>A0ACC2UBC1</accession>
<comment type="caution">
    <text evidence="1">The sequence shown here is derived from an EMBL/GenBank/DDBJ whole genome shotgun (WGS) entry which is preliminary data.</text>
</comment>
<proteinExistence type="predicted"/>
<keyword evidence="2" id="KW-1185">Reference proteome</keyword>
<protein>
    <submittedName>
        <fullName evidence="1">Uncharacterized protein</fullName>
    </submittedName>
</protein>